<dbReference type="GO" id="GO:0015175">
    <property type="term" value="F:neutral L-amino acid transmembrane transporter activity"/>
    <property type="evidence" value="ECO:0007669"/>
    <property type="project" value="TreeGrafter"/>
</dbReference>
<reference evidence="8 9" key="1">
    <citation type="submission" date="2016-03" db="EMBL/GenBank/DDBJ databases">
        <title>Mechanisms controlling the formation of the plant cell surface in tip-growing cells are functionally conserved among land plants.</title>
        <authorList>
            <person name="Honkanen S."/>
            <person name="Jones V.A."/>
            <person name="Morieri G."/>
            <person name="Champion C."/>
            <person name="Hetherington A.J."/>
            <person name="Kelly S."/>
            <person name="Saint-Marcoux D."/>
            <person name="Proust H."/>
            <person name="Prescott H."/>
            <person name="Dolan L."/>
        </authorList>
    </citation>
    <scope>NUCLEOTIDE SEQUENCE [LARGE SCALE GENOMIC DNA]</scope>
    <source>
        <strain evidence="9">cv. Tak-1 and cv. Tak-2</strain>
        <tissue evidence="8">Whole gametophyte</tissue>
    </source>
</reference>
<feature type="transmembrane region" description="Helical" evidence="6">
    <location>
        <begin position="312"/>
        <end position="337"/>
    </location>
</feature>
<dbReference type="GO" id="GO:0005886">
    <property type="term" value="C:plasma membrane"/>
    <property type="evidence" value="ECO:0007669"/>
    <property type="project" value="TreeGrafter"/>
</dbReference>
<dbReference type="PANTHER" id="PTHR11958">
    <property type="entry name" value="SODIUM/DICARBOXYLATE SYMPORTER-RELATED"/>
    <property type="match status" value="1"/>
</dbReference>
<dbReference type="Pfam" id="PF00375">
    <property type="entry name" value="SDF"/>
    <property type="match status" value="1"/>
</dbReference>
<dbReference type="Proteomes" id="UP000077202">
    <property type="component" value="Unassembled WGS sequence"/>
</dbReference>
<evidence type="ECO:0000256" key="5">
    <source>
        <dbReference type="ARBA" id="ARBA00023136"/>
    </source>
</evidence>
<dbReference type="GO" id="GO:0015501">
    <property type="term" value="F:glutamate:sodium symporter activity"/>
    <property type="evidence" value="ECO:0007669"/>
    <property type="project" value="TreeGrafter"/>
</dbReference>
<dbReference type="InterPro" id="IPR001991">
    <property type="entry name" value="Na-dicarboxylate_symporter"/>
</dbReference>
<sequence>MARDSAAASPGMGPGNFERGICVVESSAEVAVSAPLPSRESGMLENAPHVPSGATVYYSPLPAGGKERTVFQKWKDNWLRMDLLIFWTLLGVGVGIAVGLGLYRANVSTVVIDLIGYPGELMIRALQELILPLIVFALMTGVLNLRHNSGGIARIIRWSLSYYILSMLLAVGVGIALVELIRPGNETTFSSTVDGAHSCGGKNTTTDGVSKSDRTVLESLLNIGRDVIPTNIVSAAAEANFLGIIMFSVVFASALSTLGEEAEPFIRFIEISNKVILKIILAVIAFTPVGVASLIASTILNACNLGGLLKALGLYVGTVLAGFFVHSLVVLPTTLIILSGQNPVKAFRAFFPALVMGVGTASSAATMPVTMKNAEDHGCAPGIVQFVIPLGTNINRDGAALYEAVTVIFILQAHGVSMTAGNILVVIITATLAAIGAASVPNSALVTMITVLQALGYPEYIEDVAVLYAVDWFLGMTRTAVNIWGDACAVVVVDNWNKRYEKKHDRISSFSTRQANEDLRTVRTEE</sequence>
<dbReference type="PRINTS" id="PR00173">
    <property type="entry name" value="EDTRNSPORT"/>
</dbReference>
<dbReference type="EMBL" id="AP019866">
    <property type="protein sequence ID" value="BBM98413.1"/>
    <property type="molecule type" value="Genomic_DNA"/>
</dbReference>
<dbReference type="SUPFAM" id="SSF118215">
    <property type="entry name" value="Proton glutamate symport protein"/>
    <property type="match status" value="1"/>
</dbReference>
<keyword evidence="5 6" id="KW-0472">Membrane</keyword>
<keyword evidence="9" id="KW-1185">Reference proteome</keyword>
<dbReference type="GO" id="GO:0005313">
    <property type="term" value="F:L-glutamate transmembrane transporter activity"/>
    <property type="evidence" value="ECO:0007669"/>
    <property type="project" value="TreeGrafter"/>
</dbReference>
<keyword evidence="2 6" id="KW-0813">Transport</keyword>
<accession>A0A176VL98</accession>
<evidence type="ECO:0000313" key="7">
    <source>
        <dbReference type="EMBL" id="BBM98413.1"/>
    </source>
</evidence>
<keyword evidence="4 6" id="KW-1133">Transmembrane helix</keyword>
<dbReference type="Proteomes" id="UP001162541">
    <property type="component" value="Chromosome 1"/>
</dbReference>
<comment type="similarity">
    <text evidence="6">Belongs to the dicarboxylate/amino acid:cation symporter (DAACS) (TC 2.A.23) family.</text>
</comment>
<feature type="transmembrane region" description="Helical" evidence="6">
    <location>
        <begin position="423"/>
        <end position="452"/>
    </location>
</feature>
<reference evidence="7" key="2">
    <citation type="journal article" date="2019" name="Curr. Biol.">
        <title>Chromatin organization in early land plants reveals an ancestral association between H3K27me3, transposons, and constitutive heterochromatin.</title>
        <authorList>
            <person name="Montgomery S.A."/>
            <person name="Tanizawa Y."/>
            <person name="Galik B."/>
            <person name="Wang N."/>
            <person name="Ito T."/>
            <person name="Mochizuki T."/>
            <person name="Akimcheva S."/>
            <person name="Bowman J."/>
            <person name="Cognat V."/>
            <person name="Drouard L."/>
            <person name="Ekker H."/>
            <person name="Houng S."/>
            <person name="Kohchi T."/>
            <person name="Lin S."/>
            <person name="Liu L.D."/>
            <person name="Nakamura Y."/>
            <person name="Valeeva L.R."/>
            <person name="Shakirov E.V."/>
            <person name="Shippen D.E."/>
            <person name="Wei W."/>
            <person name="Yagura M."/>
            <person name="Yamaoka S."/>
            <person name="Yamato K.T."/>
            <person name="Liu C."/>
            <person name="Berger F."/>
        </authorList>
    </citation>
    <scope>NUCLEOTIDE SEQUENCE [LARGE SCALE GENOMIC DNA]</scope>
    <source>
        <strain evidence="7">Tak-1</strain>
    </source>
</reference>
<evidence type="ECO:0000256" key="1">
    <source>
        <dbReference type="ARBA" id="ARBA00004141"/>
    </source>
</evidence>
<comment type="subcellular location">
    <subcellularLocation>
        <location evidence="1 6">Membrane</location>
        <topology evidence="1 6">Multi-pass membrane protein</topology>
    </subcellularLocation>
</comment>
<keyword evidence="3 6" id="KW-0812">Transmembrane</keyword>
<feature type="transmembrane region" description="Helical" evidence="6">
    <location>
        <begin position="83"/>
        <end position="103"/>
    </location>
</feature>
<organism evidence="8 9">
    <name type="scientific">Marchantia polymorpha subsp. ruderalis</name>
    <dbReference type="NCBI Taxonomy" id="1480154"/>
    <lineage>
        <taxon>Eukaryota</taxon>
        <taxon>Viridiplantae</taxon>
        <taxon>Streptophyta</taxon>
        <taxon>Embryophyta</taxon>
        <taxon>Marchantiophyta</taxon>
        <taxon>Marchantiopsida</taxon>
        <taxon>Marchantiidae</taxon>
        <taxon>Marchantiales</taxon>
        <taxon>Marchantiaceae</taxon>
        <taxon>Marchantia</taxon>
    </lineage>
</organism>
<keyword evidence="6" id="KW-0769">Symport</keyword>
<dbReference type="InterPro" id="IPR050746">
    <property type="entry name" value="DAACS"/>
</dbReference>
<protein>
    <recommendedName>
        <fullName evidence="6">Amino acid transporter</fullName>
    </recommendedName>
</protein>
<gene>
    <name evidence="8" type="ORF">AXG93_154s1890</name>
    <name evidence="7" type="ORF">Mp_1g13310</name>
</gene>
<proteinExistence type="inferred from homology"/>
<dbReference type="InterPro" id="IPR036458">
    <property type="entry name" value="Na:dicarbo_symporter_sf"/>
</dbReference>
<feature type="transmembrane region" description="Helical" evidence="6">
    <location>
        <begin position="239"/>
        <end position="258"/>
    </location>
</feature>
<evidence type="ECO:0000313" key="9">
    <source>
        <dbReference type="Proteomes" id="UP000077202"/>
    </source>
</evidence>
<reference evidence="10" key="3">
    <citation type="journal article" date="2020" name="Curr. Biol.">
        <title>Chromatin organization in early land plants reveals an ancestral association between H3K27me3, transposons, and constitutive heterochromatin.</title>
        <authorList>
            <person name="Montgomery S.A."/>
            <person name="Tanizawa Y."/>
            <person name="Galik B."/>
            <person name="Wang N."/>
            <person name="Ito T."/>
            <person name="Mochizuki T."/>
            <person name="Akimcheva S."/>
            <person name="Bowman J.L."/>
            <person name="Cognat V."/>
            <person name="Marechal-Drouard L."/>
            <person name="Ekker H."/>
            <person name="Hong S.F."/>
            <person name="Kohchi T."/>
            <person name="Lin S.S."/>
            <person name="Liu L.D."/>
            <person name="Nakamura Y."/>
            <person name="Valeeva L.R."/>
            <person name="Shakirov E.V."/>
            <person name="Shippen D.E."/>
            <person name="Wei W.L."/>
            <person name="Yagura M."/>
            <person name="Yamaoka S."/>
            <person name="Yamato K.T."/>
            <person name="Liu C."/>
            <person name="Berger F."/>
        </authorList>
    </citation>
    <scope>NUCLEOTIDE SEQUENCE [LARGE SCALE GENOMIC DNA]</scope>
    <source>
        <strain evidence="10">Tak-1</strain>
    </source>
</reference>
<dbReference type="Gene3D" id="1.10.3860.10">
    <property type="entry name" value="Sodium:dicarboxylate symporter"/>
    <property type="match status" value="1"/>
</dbReference>
<evidence type="ECO:0000256" key="6">
    <source>
        <dbReference type="RuleBase" id="RU361216"/>
    </source>
</evidence>
<feature type="transmembrane region" description="Helical" evidence="6">
    <location>
        <begin position="123"/>
        <end position="143"/>
    </location>
</feature>
<evidence type="ECO:0000256" key="2">
    <source>
        <dbReference type="ARBA" id="ARBA00022448"/>
    </source>
</evidence>
<evidence type="ECO:0000256" key="3">
    <source>
        <dbReference type="ARBA" id="ARBA00022692"/>
    </source>
</evidence>
<evidence type="ECO:0000313" key="8">
    <source>
        <dbReference type="EMBL" id="OAE20715.1"/>
    </source>
</evidence>
<dbReference type="PANTHER" id="PTHR11958:SF63">
    <property type="entry name" value="AMINO ACID TRANSPORTER"/>
    <property type="match status" value="1"/>
</dbReference>
<feature type="transmembrane region" description="Helical" evidence="6">
    <location>
        <begin position="279"/>
        <end position="300"/>
    </location>
</feature>
<dbReference type="AlphaFoldDB" id="A0A176VL98"/>
<evidence type="ECO:0000313" key="10">
    <source>
        <dbReference type="Proteomes" id="UP001162541"/>
    </source>
</evidence>
<feature type="transmembrane region" description="Helical" evidence="6">
    <location>
        <begin position="155"/>
        <end position="178"/>
    </location>
</feature>
<evidence type="ECO:0000256" key="4">
    <source>
        <dbReference type="ARBA" id="ARBA00022989"/>
    </source>
</evidence>
<feature type="transmembrane region" description="Helical" evidence="6">
    <location>
        <begin position="349"/>
        <end position="367"/>
    </location>
</feature>
<name>A0A176VL98_MARPO</name>
<dbReference type="EMBL" id="LVLJ01003591">
    <property type="protein sequence ID" value="OAE20715.1"/>
    <property type="molecule type" value="Genomic_DNA"/>
</dbReference>